<feature type="region of interest" description="Disordered" evidence="1">
    <location>
        <begin position="42"/>
        <end position="128"/>
    </location>
</feature>
<feature type="region of interest" description="Disordered" evidence="1">
    <location>
        <begin position="283"/>
        <end position="322"/>
    </location>
</feature>
<name>A0A8S9NZT4_BRACR</name>
<evidence type="ECO:0000256" key="1">
    <source>
        <dbReference type="SAM" id="MobiDB-lite"/>
    </source>
</evidence>
<dbReference type="EMBL" id="QGKX02001521">
    <property type="protein sequence ID" value="KAF3507955.1"/>
    <property type="molecule type" value="Genomic_DNA"/>
</dbReference>
<gene>
    <name evidence="2" type="ORF">F2Q69_00005847</name>
</gene>
<accession>A0A8S9NZT4</accession>
<protein>
    <submittedName>
        <fullName evidence="2">Uncharacterized protein</fullName>
    </submittedName>
</protein>
<sequence length="322" mass="36060">MNRSRPLLRHRNYPLTAQPITVASQTVIMTHPQATQLKPIKEKGCSINEGQRDRERTDSTIGAHRGAERFPTHEVKPTEMPSLPISSEADDATASDSETSYVPRSPTSPLSPPAELVGQPIDMPQSPPAATGYNSLIVLRYLLSRIEETSQEGEIRAAVTNEAQAACHNRIDELESLVVRLQIRSELRASTEPTPQEPDTTTNARAPASEHTNRRRNNRNPERRSQGDGARILYIGGGPPPNAPSTAQQQLYCKYYRCAGHETTECRQLKELQLAKYHKGEIAIRNDDPPGPSTPNLWNLRQQHRRENPGPKRARKEEEQRK</sequence>
<proteinExistence type="predicted"/>
<evidence type="ECO:0000313" key="2">
    <source>
        <dbReference type="EMBL" id="KAF3507955.1"/>
    </source>
</evidence>
<dbReference type="AlphaFoldDB" id="A0A8S9NZT4"/>
<comment type="caution">
    <text evidence="2">The sequence shown here is derived from an EMBL/GenBank/DDBJ whole genome shotgun (WGS) entry which is preliminary data.</text>
</comment>
<organism evidence="2 3">
    <name type="scientific">Brassica cretica</name>
    <name type="common">Mustard</name>
    <dbReference type="NCBI Taxonomy" id="69181"/>
    <lineage>
        <taxon>Eukaryota</taxon>
        <taxon>Viridiplantae</taxon>
        <taxon>Streptophyta</taxon>
        <taxon>Embryophyta</taxon>
        <taxon>Tracheophyta</taxon>
        <taxon>Spermatophyta</taxon>
        <taxon>Magnoliopsida</taxon>
        <taxon>eudicotyledons</taxon>
        <taxon>Gunneridae</taxon>
        <taxon>Pentapetalae</taxon>
        <taxon>rosids</taxon>
        <taxon>malvids</taxon>
        <taxon>Brassicales</taxon>
        <taxon>Brassicaceae</taxon>
        <taxon>Brassiceae</taxon>
        <taxon>Brassica</taxon>
    </lineage>
</organism>
<feature type="compositionally biased region" description="Basic and acidic residues" evidence="1">
    <location>
        <begin position="42"/>
        <end position="58"/>
    </location>
</feature>
<feature type="region of interest" description="Disordered" evidence="1">
    <location>
        <begin position="188"/>
        <end position="246"/>
    </location>
</feature>
<reference evidence="2" key="1">
    <citation type="submission" date="2019-12" db="EMBL/GenBank/DDBJ databases">
        <title>Genome sequencing and annotation of Brassica cretica.</title>
        <authorList>
            <person name="Studholme D.J."/>
            <person name="Sarris P."/>
        </authorList>
    </citation>
    <scope>NUCLEOTIDE SEQUENCE</scope>
    <source>
        <strain evidence="2">PFS-109/04</strain>
        <tissue evidence="2">Leaf</tissue>
    </source>
</reference>
<evidence type="ECO:0000313" key="3">
    <source>
        <dbReference type="Proteomes" id="UP000712600"/>
    </source>
</evidence>
<feature type="compositionally biased region" description="Low complexity" evidence="1">
    <location>
        <begin position="191"/>
        <end position="202"/>
    </location>
</feature>
<feature type="compositionally biased region" description="Basic and acidic residues" evidence="1">
    <location>
        <begin position="305"/>
        <end position="322"/>
    </location>
</feature>
<feature type="compositionally biased region" description="Basic and acidic residues" evidence="1">
    <location>
        <begin position="65"/>
        <end position="77"/>
    </location>
</feature>
<dbReference type="Proteomes" id="UP000712600">
    <property type="component" value="Unassembled WGS sequence"/>
</dbReference>